<proteinExistence type="predicted"/>
<accession>A0A0R2LGZ9</accession>
<dbReference type="PANTHER" id="PTHR47786">
    <property type="entry name" value="ALPHA-1,4-GLUCAN:MALTOSE-1-PHOSPHATE MALTOSYLTRANSFERASE"/>
    <property type="match status" value="1"/>
</dbReference>
<evidence type="ECO:0000313" key="3">
    <source>
        <dbReference type="Proteomes" id="UP000051006"/>
    </source>
</evidence>
<dbReference type="Pfam" id="PF00128">
    <property type="entry name" value="Alpha-amylase"/>
    <property type="match status" value="2"/>
</dbReference>
<dbReference type="InterPro" id="IPR006047">
    <property type="entry name" value="GH13_cat_dom"/>
</dbReference>
<dbReference type="InterPro" id="IPR013780">
    <property type="entry name" value="Glyco_hydro_b"/>
</dbReference>
<dbReference type="Gene3D" id="3.20.20.80">
    <property type="entry name" value="Glycosidases"/>
    <property type="match status" value="1"/>
</dbReference>
<dbReference type="OrthoDB" id="9761875at2"/>
<evidence type="ECO:0000259" key="1">
    <source>
        <dbReference type="SMART" id="SM00642"/>
    </source>
</evidence>
<dbReference type="PANTHER" id="PTHR47786:SF2">
    <property type="entry name" value="GLYCOSYL HYDROLASE FAMILY 13 CATALYTIC DOMAIN-CONTAINING PROTEIN"/>
    <property type="match status" value="1"/>
</dbReference>
<reference evidence="2 3" key="1">
    <citation type="journal article" date="2015" name="Genome Announc.">
        <title>Expanding the biotechnology potential of lactobacilli through comparative genomics of 213 strains and associated genera.</title>
        <authorList>
            <person name="Sun Z."/>
            <person name="Harris H.M."/>
            <person name="McCann A."/>
            <person name="Guo C."/>
            <person name="Argimon S."/>
            <person name="Zhang W."/>
            <person name="Yang X."/>
            <person name="Jeffery I.B."/>
            <person name="Cooney J.C."/>
            <person name="Kagawa T.F."/>
            <person name="Liu W."/>
            <person name="Song Y."/>
            <person name="Salvetti E."/>
            <person name="Wrobel A."/>
            <person name="Rasinkangas P."/>
            <person name="Parkhill J."/>
            <person name="Rea M.C."/>
            <person name="O'Sullivan O."/>
            <person name="Ritari J."/>
            <person name="Douillard F.P."/>
            <person name="Paul Ross R."/>
            <person name="Yang R."/>
            <person name="Briner A.E."/>
            <person name="Felis G.E."/>
            <person name="de Vos W.M."/>
            <person name="Barrangou R."/>
            <person name="Klaenhammer T.R."/>
            <person name="Caufield P.W."/>
            <person name="Cui Y."/>
            <person name="Zhang H."/>
            <person name="O'Toole P.W."/>
        </authorList>
    </citation>
    <scope>NUCLEOTIDE SEQUENCE [LARGE SCALE GENOMIC DNA]</scope>
    <source>
        <strain evidence="2 3">DSM 24716</strain>
    </source>
</reference>
<dbReference type="InterPro" id="IPR017853">
    <property type="entry name" value="GH"/>
</dbReference>
<dbReference type="EMBL" id="JQCF01000001">
    <property type="protein sequence ID" value="KRO00817.1"/>
    <property type="molecule type" value="Genomic_DNA"/>
</dbReference>
<evidence type="ECO:0000313" key="2">
    <source>
        <dbReference type="EMBL" id="KRO00817.1"/>
    </source>
</evidence>
<dbReference type="PATRIC" id="fig|993692.3.peg.138"/>
<name>A0A0R2LGZ9_9LACO</name>
<sequence length="431" mass="49530">MASQTDIKLRKAQIYCIFVRNHTKKGTLKAIEPDLERIKQLGTDCIWLMPIYPIGKKDRKGKEGSPYSVKDYRAVDPKLGTWQDFLKLVEAIHDHGMKVMLDIVYNHTSRDSVLLQVHPEWFLHDKDGKLLNKNPEWTDVAELDYSHKALWNYQITTLKRFAKIVDGFRCDVAPQVPIEFWKEARKEVAKVNPKTVWLAESTSKDYIQSLGEKGYHVSSDAELYSAFDMTYDYDIDQTWRTYVNGDIPLKKYVEALNTQGVIYPKNYIKMRALENHDQPRAHSLFINENDLFNWTAFSEFQKGSTLVYAGQEAGFKKTPSLFDKDKLDWKSQQMDLSALILRMHQLSQSDIEVSGTYKVTALENDIVEVTYRLGEIIRVGLFSLKGMSGEVPVALSSDNYTNMINNSLVKVEDGILMVDYEPIVIQGKTNA</sequence>
<dbReference type="InterPro" id="IPR041331">
    <property type="entry name" value="Bac_A_amyl_C"/>
</dbReference>
<dbReference type="SMART" id="SM00642">
    <property type="entry name" value="Aamy"/>
    <property type="match status" value="1"/>
</dbReference>
<organism evidence="2 3">
    <name type="scientific">Companilactobacillus kimchiensis</name>
    <dbReference type="NCBI Taxonomy" id="993692"/>
    <lineage>
        <taxon>Bacteria</taxon>
        <taxon>Bacillati</taxon>
        <taxon>Bacillota</taxon>
        <taxon>Bacilli</taxon>
        <taxon>Lactobacillales</taxon>
        <taxon>Lactobacillaceae</taxon>
        <taxon>Companilactobacillus</taxon>
    </lineage>
</organism>
<dbReference type="STRING" id="993692.IV57_GL000137"/>
<feature type="domain" description="Glycosyl hydrolase family 13 catalytic" evidence="1">
    <location>
        <begin position="16"/>
        <end position="347"/>
    </location>
</feature>
<dbReference type="Proteomes" id="UP000051006">
    <property type="component" value="Unassembled WGS sequence"/>
</dbReference>
<comment type="caution">
    <text evidence="2">The sequence shown here is derived from an EMBL/GenBank/DDBJ whole genome shotgun (WGS) entry which is preliminary data.</text>
</comment>
<dbReference type="RefSeq" id="WP_057879555.1">
    <property type="nucleotide sequence ID" value="NZ_JQCF01000001.1"/>
</dbReference>
<gene>
    <name evidence="2" type="ORF">IV57_GL000137</name>
</gene>
<keyword evidence="3" id="KW-1185">Reference proteome</keyword>
<dbReference type="CDD" id="cd11313">
    <property type="entry name" value="AmyAc_arch_bac_AmyA"/>
    <property type="match status" value="1"/>
</dbReference>
<dbReference type="Pfam" id="PF18612">
    <property type="entry name" value="Bac_A_amyl_C"/>
    <property type="match status" value="1"/>
</dbReference>
<dbReference type="GO" id="GO:0005975">
    <property type="term" value="P:carbohydrate metabolic process"/>
    <property type="evidence" value="ECO:0007669"/>
    <property type="project" value="InterPro"/>
</dbReference>
<dbReference type="SUPFAM" id="SSF51445">
    <property type="entry name" value="(Trans)glycosidases"/>
    <property type="match status" value="1"/>
</dbReference>
<protein>
    <submittedName>
        <fullName evidence="2">Alpha amylase catalytic region</fullName>
    </submittedName>
</protein>
<dbReference type="Gene3D" id="2.60.40.1180">
    <property type="entry name" value="Golgi alpha-mannosidase II"/>
    <property type="match status" value="1"/>
</dbReference>
<dbReference type="AlphaFoldDB" id="A0A0R2LGZ9"/>